<name>A0A653WW61_9FLAO</name>
<proteinExistence type="predicted"/>
<protein>
    <submittedName>
        <fullName evidence="2">Acyl-CoA reductase (LuxC)</fullName>
    </submittedName>
</protein>
<keyword evidence="1" id="KW-0521">NADP</keyword>
<dbReference type="Proteomes" id="UP000430202">
    <property type="component" value="Unassembled WGS sequence"/>
</dbReference>
<dbReference type="GO" id="GO:0003995">
    <property type="term" value="F:acyl-CoA dehydrogenase activity"/>
    <property type="evidence" value="ECO:0007669"/>
    <property type="project" value="InterPro"/>
</dbReference>
<dbReference type="Pfam" id="PF05893">
    <property type="entry name" value="LuxC"/>
    <property type="match status" value="1"/>
</dbReference>
<accession>A0A653WW61</accession>
<organism evidence="2 3">
    <name type="scientific">Maribacter litoralis</name>
    <dbReference type="NCBI Taxonomy" id="2059726"/>
    <lineage>
        <taxon>Bacteria</taxon>
        <taxon>Pseudomonadati</taxon>
        <taxon>Bacteroidota</taxon>
        <taxon>Flavobacteriia</taxon>
        <taxon>Flavobacteriales</taxon>
        <taxon>Flavobacteriaceae</taxon>
        <taxon>Maribacter</taxon>
    </lineage>
</organism>
<dbReference type="GO" id="GO:0008218">
    <property type="term" value="P:bioluminescence"/>
    <property type="evidence" value="ECO:0007669"/>
    <property type="project" value="InterPro"/>
</dbReference>
<dbReference type="SUPFAM" id="SSF53720">
    <property type="entry name" value="ALDH-like"/>
    <property type="match status" value="1"/>
</dbReference>
<sequence>MTHSNLTIEAFVKLGNFLRTFCDLIEQNTLSDHLNDKWISAFKSEAERAQHYNGWFTEENCMHAFKEWGNALTKKNLEEWLSKYDLSANSEKVVALILAGNIPLVGFHDLLCVLITGNKALVKLSSNDQKLIPLLIDYLIDVEPTLKESVTFTKEKLDYYDAVIATGSNNTARYFEYYFGKKPNIIRKNRNSVAVLRGNETEEELIALGEDIFRYFGLGCRSVSKIYIPKDYNIDTFYKAMFKHSDIINHNKYANNYDYNKAVYLMSEFKILDNGFLILKEEESFGSPIASLFFEYYTDEDSLKNKLYTNKDNLQCIVASGFTEDEIVFGNTQKPKLNDYADGIDTIKFLLNTSKN</sequence>
<gene>
    <name evidence="2" type="ORF">MARI151_60263</name>
</gene>
<dbReference type="AlphaFoldDB" id="A0A653WW61"/>
<dbReference type="InterPro" id="IPR008670">
    <property type="entry name" value="CoA_reduct_LuxC"/>
</dbReference>
<evidence type="ECO:0000313" key="2">
    <source>
        <dbReference type="EMBL" id="VXC18369.1"/>
    </source>
</evidence>
<evidence type="ECO:0000313" key="3">
    <source>
        <dbReference type="Proteomes" id="UP000430202"/>
    </source>
</evidence>
<dbReference type="EMBL" id="CABWLR010000006">
    <property type="protein sequence ID" value="VXC18369.1"/>
    <property type="molecule type" value="Genomic_DNA"/>
</dbReference>
<keyword evidence="3" id="KW-1185">Reference proteome</keyword>
<evidence type="ECO:0000256" key="1">
    <source>
        <dbReference type="ARBA" id="ARBA00022857"/>
    </source>
</evidence>
<dbReference type="InterPro" id="IPR016161">
    <property type="entry name" value="Ald_DH/histidinol_DH"/>
</dbReference>
<dbReference type="RefSeq" id="WP_159303910.1">
    <property type="nucleotide sequence ID" value="NZ_LR733271.1"/>
</dbReference>
<reference evidence="2 3" key="1">
    <citation type="submission" date="2019-10" db="EMBL/GenBank/DDBJ databases">
        <authorList>
            <person name="Karimi E."/>
        </authorList>
    </citation>
    <scope>NUCLEOTIDE SEQUENCE [LARGE SCALE GENOMIC DNA]</scope>
    <source>
        <strain evidence="2">Maribacter sp. 151</strain>
    </source>
</reference>